<dbReference type="KEGG" id="fcy:FRACYDRAFT_142304"/>
<feature type="non-terminal residue" evidence="4">
    <location>
        <position position="235"/>
    </location>
</feature>
<dbReference type="PANTHER" id="PTHR21600:SF87">
    <property type="entry name" value="RNA PSEUDOURIDYLATE SYNTHASE DOMAIN-CONTAINING PROTEIN 1"/>
    <property type="match status" value="1"/>
</dbReference>
<feature type="non-terminal residue" evidence="4">
    <location>
        <position position="1"/>
    </location>
</feature>
<evidence type="ECO:0000259" key="3">
    <source>
        <dbReference type="Pfam" id="PF00849"/>
    </source>
</evidence>
<comment type="similarity">
    <text evidence="1">Belongs to the pseudouridine synthase RluA family.</text>
</comment>
<evidence type="ECO:0000256" key="1">
    <source>
        <dbReference type="ARBA" id="ARBA00010876"/>
    </source>
</evidence>
<dbReference type="InterPro" id="IPR020103">
    <property type="entry name" value="PsdUridine_synth_cat_dom_sf"/>
</dbReference>
<dbReference type="OrthoDB" id="418349at2759"/>
<keyword evidence="5" id="KW-1185">Reference proteome</keyword>
<dbReference type="InterPro" id="IPR050188">
    <property type="entry name" value="RluA_PseudoU_synthase"/>
</dbReference>
<evidence type="ECO:0000313" key="4">
    <source>
        <dbReference type="EMBL" id="OEU11627.1"/>
    </source>
</evidence>
<dbReference type="AlphaFoldDB" id="A0A1E7F0G1"/>
<dbReference type="CDD" id="cd02869">
    <property type="entry name" value="PseudoU_synth_RluA_like"/>
    <property type="match status" value="1"/>
</dbReference>
<feature type="region of interest" description="Disordered" evidence="2">
    <location>
        <begin position="111"/>
        <end position="130"/>
    </location>
</feature>
<dbReference type="SUPFAM" id="SSF55120">
    <property type="entry name" value="Pseudouridine synthase"/>
    <property type="match status" value="1"/>
</dbReference>
<evidence type="ECO:0000313" key="5">
    <source>
        <dbReference type="Proteomes" id="UP000095751"/>
    </source>
</evidence>
<feature type="domain" description="Pseudouridine synthase RsuA/RluA-like" evidence="3">
    <location>
        <begin position="9"/>
        <end position="186"/>
    </location>
</feature>
<dbReference type="EMBL" id="KV784366">
    <property type="protein sequence ID" value="OEU11627.1"/>
    <property type="molecule type" value="Genomic_DNA"/>
</dbReference>
<sequence>LRILYCDAHICVVNKPSGVLSVPGHRRNPSNNDITSSIDNIDQSVVHRLDMATSGIIVYALTKEALSKLHITFRDRVVKKTYHALVEGHLLLPPPPDEDENKIDVDMERDPNNPPYMRIAQPRTKNNKDTTTTRRINHKFLREAPKPSKTTWSILSYEYRDGKPVTRLEMRPHTGRTHQLRVHASQVLGTPIVGDDIYGSGGKNGSYTLCLHAQRLCIHHPISGAAMIFEADAPF</sequence>
<proteinExistence type="inferred from homology"/>
<organism evidence="4 5">
    <name type="scientific">Fragilariopsis cylindrus CCMP1102</name>
    <dbReference type="NCBI Taxonomy" id="635003"/>
    <lineage>
        <taxon>Eukaryota</taxon>
        <taxon>Sar</taxon>
        <taxon>Stramenopiles</taxon>
        <taxon>Ochrophyta</taxon>
        <taxon>Bacillariophyta</taxon>
        <taxon>Bacillariophyceae</taxon>
        <taxon>Bacillariophycidae</taxon>
        <taxon>Bacillariales</taxon>
        <taxon>Bacillariaceae</taxon>
        <taxon>Fragilariopsis</taxon>
    </lineage>
</organism>
<accession>A0A1E7F0G1</accession>
<dbReference type="Gene3D" id="3.30.2350.10">
    <property type="entry name" value="Pseudouridine synthase"/>
    <property type="match status" value="1"/>
</dbReference>
<protein>
    <submittedName>
        <fullName evidence="4">Pseudouridine synthase</fullName>
    </submittedName>
</protein>
<name>A0A1E7F0G1_9STRA</name>
<dbReference type="Proteomes" id="UP000095751">
    <property type="component" value="Unassembled WGS sequence"/>
</dbReference>
<evidence type="ECO:0000256" key="2">
    <source>
        <dbReference type="SAM" id="MobiDB-lite"/>
    </source>
</evidence>
<reference evidence="4 5" key="1">
    <citation type="submission" date="2016-09" db="EMBL/GenBank/DDBJ databases">
        <title>Extensive genetic diversity and differential bi-allelic expression allows diatom success in the polar Southern Ocean.</title>
        <authorList>
            <consortium name="DOE Joint Genome Institute"/>
            <person name="Mock T."/>
            <person name="Otillar R.P."/>
            <person name="Strauss J."/>
            <person name="Dupont C."/>
            <person name="Frickenhaus S."/>
            <person name="Maumus F."/>
            <person name="Mcmullan M."/>
            <person name="Sanges R."/>
            <person name="Schmutz J."/>
            <person name="Toseland A."/>
            <person name="Valas R."/>
            <person name="Veluchamy A."/>
            <person name="Ward B.J."/>
            <person name="Allen A."/>
            <person name="Barry K."/>
            <person name="Falciatore A."/>
            <person name="Ferrante M."/>
            <person name="Fortunato A.E."/>
            <person name="Gloeckner G."/>
            <person name="Gruber A."/>
            <person name="Hipkin R."/>
            <person name="Janech M."/>
            <person name="Kroth P."/>
            <person name="Leese F."/>
            <person name="Lindquist E."/>
            <person name="Lyon B.R."/>
            <person name="Martin J."/>
            <person name="Mayer C."/>
            <person name="Parker M."/>
            <person name="Quesneville H."/>
            <person name="Raymond J."/>
            <person name="Uhlig C."/>
            <person name="Valentin K.U."/>
            <person name="Worden A.Z."/>
            <person name="Armbrust E.V."/>
            <person name="Bowler C."/>
            <person name="Green B."/>
            <person name="Moulton V."/>
            <person name="Van Oosterhout C."/>
            <person name="Grigoriev I."/>
        </authorList>
    </citation>
    <scope>NUCLEOTIDE SEQUENCE [LARGE SCALE GENOMIC DNA]</scope>
    <source>
        <strain evidence="4 5">CCMP1102</strain>
    </source>
</reference>
<dbReference type="PANTHER" id="PTHR21600">
    <property type="entry name" value="MITOCHONDRIAL RNA PSEUDOURIDINE SYNTHASE"/>
    <property type="match status" value="1"/>
</dbReference>
<dbReference type="InParanoid" id="A0A1E7F0G1"/>
<dbReference type="GO" id="GO:0000455">
    <property type="term" value="P:enzyme-directed rRNA pseudouridine synthesis"/>
    <property type="evidence" value="ECO:0007669"/>
    <property type="project" value="TreeGrafter"/>
</dbReference>
<dbReference type="GO" id="GO:0009982">
    <property type="term" value="F:pseudouridine synthase activity"/>
    <property type="evidence" value="ECO:0007669"/>
    <property type="project" value="InterPro"/>
</dbReference>
<dbReference type="InterPro" id="IPR006145">
    <property type="entry name" value="PsdUridine_synth_RsuA/RluA"/>
</dbReference>
<dbReference type="Pfam" id="PF00849">
    <property type="entry name" value="PseudoU_synth_2"/>
    <property type="match status" value="1"/>
</dbReference>
<dbReference type="GO" id="GO:0003723">
    <property type="term" value="F:RNA binding"/>
    <property type="evidence" value="ECO:0007669"/>
    <property type="project" value="InterPro"/>
</dbReference>
<gene>
    <name evidence="4" type="ORF">FRACYDRAFT_142304</name>
</gene>